<keyword evidence="7" id="KW-0479">Metal-binding</keyword>
<dbReference type="InterPro" id="IPR036388">
    <property type="entry name" value="WH-like_DNA-bd_sf"/>
</dbReference>
<sequence>MILCDMTQRFIQSTENSIQSANSQSTNSYDANCRHLSMSMCMPQMTVEQIESQIAQIKQDCQAQGLRFTALREQVYRLILLAAHPIGAYELLDLLQSASEKVVAPPTVYRSLEFLLRHGLVHQLNSSKAFFACSQPTDRHVAAFLVCRCCGEVQEFSHPSIQTMLTEVEQSTNFATQSSIIELSGVCQRCQ</sequence>
<keyword evidence="4" id="KW-0805">Transcription regulation</keyword>
<evidence type="ECO:0000256" key="4">
    <source>
        <dbReference type="ARBA" id="ARBA00023015"/>
    </source>
</evidence>
<comment type="cofactor">
    <cofactor evidence="7">
        <name>Zn(2+)</name>
        <dbReference type="ChEBI" id="CHEBI:29105"/>
    </cofactor>
    <text evidence="7">Binds 1 zinc ion per subunit.</text>
</comment>
<evidence type="ECO:0000256" key="5">
    <source>
        <dbReference type="ARBA" id="ARBA00023125"/>
    </source>
</evidence>
<organism evidence="8 9">
    <name type="scientific">Faucicola osloensis</name>
    <name type="common">Moraxella osloensis</name>
    <dbReference type="NCBI Taxonomy" id="34062"/>
    <lineage>
        <taxon>Bacteria</taxon>
        <taxon>Pseudomonadati</taxon>
        <taxon>Pseudomonadota</taxon>
        <taxon>Gammaproteobacteria</taxon>
        <taxon>Moraxellales</taxon>
        <taxon>Moraxellaceae</taxon>
        <taxon>Faucicola</taxon>
    </lineage>
</organism>
<dbReference type="EMBL" id="UGPY01000001">
    <property type="protein sequence ID" value="STY96310.1"/>
    <property type="molecule type" value="Genomic_DNA"/>
</dbReference>
<evidence type="ECO:0000313" key="8">
    <source>
        <dbReference type="EMBL" id="STY96310.1"/>
    </source>
</evidence>
<keyword evidence="2" id="KW-0678">Repressor</keyword>
<proteinExistence type="inferred from homology"/>
<dbReference type="Gene3D" id="1.10.10.10">
    <property type="entry name" value="Winged helix-like DNA-binding domain superfamily/Winged helix DNA-binding domain"/>
    <property type="match status" value="1"/>
</dbReference>
<dbReference type="SUPFAM" id="SSF46785">
    <property type="entry name" value="Winged helix' DNA-binding domain"/>
    <property type="match status" value="1"/>
</dbReference>
<dbReference type="InterPro" id="IPR036390">
    <property type="entry name" value="WH_DNA-bd_sf"/>
</dbReference>
<evidence type="ECO:0000256" key="6">
    <source>
        <dbReference type="ARBA" id="ARBA00023163"/>
    </source>
</evidence>
<evidence type="ECO:0000256" key="2">
    <source>
        <dbReference type="ARBA" id="ARBA00022491"/>
    </source>
</evidence>
<dbReference type="PANTHER" id="PTHR33202">
    <property type="entry name" value="ZINC UPTAKE REGULATION PROTEIN"/>
    <property type="match status" value="1"/>
</dbReference>
<evidence type="ECO:0000313" key="9">
    <source>
        <dbReference type="Proteomes" id="UP000255230"/>
    </source>
</evidence>
<dbReference type="GO" id="GO:0000976">
    <property type="term" value="F:transcription cis-regulatory region binding"/>
    <property type="evidence" value="ECO:0007669"/>
    <property type="project" value="TreeGrafter"/>
</dbReference>
<dbReference type="InterPro" id="IPR043135">
    <property type="entry name" value="Fur_C"/>
</dbReference>
<dbReference type="GO" id="GO:1900376">
    <property type="term" value="P:regulation of secondary metabolite biosynthetic process"/>
    <property type="evidence" value="ECO:0007669"/>
    <property type="project" value="TreeGrafter"/>
</dbReference>
<gene>
    <name evidence="8" type="primary">zur</name>
    <name evidence="8" type="ORF">NCTC10465_00059</name>
</gene>
<dbReference type="GO" id="GO:0008270">
    <property type="term" value="F:zinc ion binding"/>
    <property type="evidence" value="ECO:0007669"/>
    <property type="project" value="TreeGrafter"/>
</dbReference>
<feature type="binding site" evidence="7">
    <location>
        <position position="187"/>
    </location>
    <ligand>
        <name>Zn(2+)</name>
        <dbReference type="ChEBI" id="CHEBI:29105"/>
    </ligand>
</feature>
<dbReference type="PANTHER" id="PTHR33202:SF6">
    <property type="entry name" value="ZINC UPTAKE REGULATION PROTEIN"/>
    <property type="match status" value="1"/>
</dbReference>
<evidence type="ECO:0000256" key="1">
    <source>
        <dbReference type="ARBA" id="ARBA00007957"/>
    </source>
</evidence>
<feature type="binding site" evidence="7">
    <location>
        <position position="147"/>
    </location>
    <ligand>
        <name>Zn(2+)</name>
        <dbReference type="ChEBI" id="CHEBI:29105"/>
    </ligand>
</feature>
<keyword evidence="5" id="KW-0238">DNA-binding</keyword>
<keyword evidence="3 7" id="KW-0862">Zinc</keyword>
<protein>
    <submittedName>
        <fullName evidence="8">Zinc uptake regulation protein</fullName>
    </submittedName>
</protein>
<reference evidence="8 9" key="1">
    <citation type="submission" date="2018-06" db="EMBL/GenBank/DDBJ databases">
        <authorList>
            <consortium name="Pathogen Informatics"/>
            <person name="Doyle S."/>
        </authorList>
    </citation>
    <scope>NUCLEOTIDE SEQUENCE [LARGE SCALE GENOMIC DNA]</scope>
    <source>
        <strain evidence="8 9">NCTC10465</strain>
    </source>
</reference>
<dbReference type="GO" id="GO:0003700">
    <property type="term" value="F:DNA-binding transcription factor activity"/>
    <property type="evidence" value="ECO:0007669"/>
    <property type="project" value="InterPro"/>
</dbReference>
<accession>A0A378Q677</accession>
<dbReference type="Pfam" id="PF01475">
    <property type="entry name" value="FUR"/>
    <property type="match status" value="1"/>
</dbReference>
<dbReference type="GO" id="GO:0005829">
    <property type="term" value="C:cytosol"/>
    <property type="evidence" value="ECO:0007669"/>
    <property type="project" value="TreeGrafter"/>
</dbReference>
<dbReference type="AlphaFoldDB" id="A0A378Q677"/>
<dbReference type="InterPro" id="IPR002481">
    <property type="entry name" value="FUR"/>
</dbReference>
<dbReference type="Gene3D" id="3.30.1490.190">
    <property type="match status" value="1"/>
</dbReference>
<comment type="similarity">
    <text evidence="1">Belongs to the Fur family.</text>
</comment>
<feature type="binding site" evidence="7">
    <location>
        <position position="150"/>
    </location>
    <ligand>
        <name>Zn(2+)</name>
        <dbReference type="ChEBI" id="CHEBI:29105"/>
    </ligand>
</feature>
<dbReference type="Proteomes" id="UP000255230">
    <property type="component" value="Unassembled WGS sequence"/>
</dbReference>
<name>A0A378Q677_FAUOS</name>
<dbReference type="CDD" id="cd07153">
    <property type="entry name" value="Fur_like"/>
    <property type="match status" value="1"/>
</dbReference>
<keyword evidence="6" id="KW-0804">Transcription</keyword>
<evidence type="ECO:0000256" key="3">
    <source>
        <dbReference type="ARBA" id="ARBA00022833"/>
    </source>
</evidence>
<feature type="binding site" evidence="7">
    <location>
        <position position="190"/>
    </location>
    <ligand>
        <name>Zn(2+)</name>
        <dbReference type="ChEBI" id="CHEBI:29105"/>
    </ligand>
</feature>
<dbReference type="GO" id="GO:0045892">
    <property type="term" value="P:negative regulation of DNA-templated transcription"/>
    <property type="evidence" value="ECO:0007669"/>
    <property type="project" value="TreeGrafter"/>
</dbReference>
<evidence type="ECO:0000256" key="7">
    <source>
        <dbReference type="PIRSR" id="PIRSR602481-1"/>
    </source>
</evidence>
<keyword evidence="9" id="KW-1185">Reference proteome</keyword>